<dbReference type="AlphaFoldDB" id="A0AAV1AXE6"/>
<reference evidence="3 4" key="1">
    <citation type="submission" date="2023-01" db="EMBL/GenBank/DDBJ databases">
        <authorList>
            <person name="Kreplak J."/>
        </authorList>
    </citation>
    <scope>NUCLEOTIDE SEQUENCE [LARGE SCALE GENOMIC DNA]</scope>
</reference>
<keyword evidence="2" id="KW-0812">Transmembrane</keyword>
<dbReference type="PANTHER" id="PTHR36073:SF1">
    <property type="entry name" value="OS01G0962100 PROTEIN"/>
    <property type="match status" value="1"/>
</dbReference>
<evidence type="ECO:0000313" key="3">
    <source>
        <dbReference type="EMBL" id="CAI8615085.1"/>
    </source>
</evidence>
<name>A0AAV1AXE6_VICFA</name>
<feature type="transmembrane region" description="Helical" evidence="2">
    <location>
        <begin position="24"/>
        <end position="44"/>
    </location>
</feature>
<gene>
    <name evidence="3" type="ORF">VFH_V161880</name>
</gene>
<protein>
    <submittedName>
        <fullName evidence="3">Uncharacterized protein</fullName>
    </submittedName>
</protein>
<accession>A0AAV1AXE6</accession>
<keyword evidence="4" id="KW-1185">Reference proteome</keyword>
<dbReference type="EMBL" id="OX451740">
    <property type="protein sequence ID" value="CAI8615085.1"/>
    <property type="molecule type" value="Genomic_DNA"/>
</dbReference>
<evidence type="ECO:0000313" key="4">
    <source>
        <dbReference type="Proteomes" id="UP001157006"/>
    </source>
</evidence>
<proteinExistence type="predicted"/>
<organism evidence="3 4">
    <name type="scientific">Vicia faba</name>
    <name type="common">Broad bean</name>
    <name type="synonym">Faba vulgaris</name>
    <dbReference type="NCBI Taxonomy" id="3906"/>
    <lineage>
        <taxon>Eukaryota</taxon>
        <taxon>Viridiplantae</taxon>
        <taxon>Streptophyta</taxon>
        <taxon>Embryophyta</taxon>
        <taxon>Tracheophyta</taxon>
        <taxon>Spermatophyta</taxon>
        <taxon>Magnoliopsida</taxon>
        <taxon>eudicotyledons</taxon>
        <taxon>Gunneridae</taxon>
        <taxon>Pentapetalae</taxon>
        <taxon>rosids</taxon>
        <taxon>fabids</taxon>
        <taxon>Fabales</taxon>
        <taxon>Fabaceae</taxon>
        <taxon>Papilionoideae</taxon>
        <taxon>50 kb inversion clade</taxon>
        <taxon>NPAAA clade</taxon>
        <taxon>Hologalegina</taxon>
        <taxon>IRL clade</taxon>
        <taxon>Fabeae</taxon>
        <taxon>Vicia</taxon>
    </lineage>
</organism>
<dbReference type="PANTHER" id="PTHR36073">
    <property type="match status" value="1"/>
</dbReference>
<evidence type="ECO:0000256" key="1">
    <source>
        <dbReference type="SAM" id="MobiDB-lite"/>
    </source>
</evidence>
<keyword evidence="2" id="KW-1133">Transmembrane helix</keyword>
<sequence>MEVISELLASTELFRNAIIFNVNIILRFISWMFGLFFLPARVVSSIERERRLKRKLHRMQTEMESLEWNQKKLQERFQMAVKECKMMEMLLAELDEEHDLTIAKSEKLEGKLRDQINEKNRQLKEIQGKGYWNSKNQNIDNDRKVDASIPPPSRKSS</sequence>
<evidence type="ECO:0000256" key="2">
    <source>
        <dbReference type="SAM" id="Phobius"/>
    </source>
</evidence>
<feature type="region of interest" description="Disordered" evidence="1">
    <location>
        <begin position="127"/>
        <end position="157"/>
    </location>
</feature>
<dbReference type="Proteomes" id="UP001157006">
    <property type="component" value="Chromosome 5"/>
</dbReference>
<keyword evidence="2" id="KW-0472">Membrane</keyword>